<feature type="region of interest" description="Disordered" evidence="1">
    <location>
        <begin position="1"/>
        <end position="43"/>
    </location>
</feature>
<keyword evidence="3" id="KW-1185">Reference proteome</keyword>
<feature type="compositionally biased region" description="Low complexity" evidence="1">
    <location>
        <begin position="22"/>
        <end position="37"/>
    </location>
</feature>
<feature type="compositionally biased region" description="Basic and acidic residues" evidence="1">
    <location>
        <begin position="109"/>
        <end position="143"/>
    </location>
</feature>
<dbReference type="RefSeq" id="WP_370441635.1">
    <property type="nucleotide sequence ID" value="NZ_JBGFTU010000011.1"/>
</dbReference>
<proteinExistence type="predicted"/>
<comment type="caution">
    <text evidence="2">The sequence shown here is derived from an EMBL/GenBank/DDBJ whole genome shotgun (WGS) entry which is preliminary data.</text>
</comment>
<dbReference type="EMBL" id="JBGFTU010000011">
    <property type="protein sequence ID" value="MEZ0165262.1"/>
    <property type="molecule type" value="Genomic_DNA"/>
</dbReference>
<feature type="compositionally biased region" description="Basic and acidic residues" evidence="1">
    <location>
        <begin position="177"/>
        <end position="198"/>
    </location>
</feature>
<evidence type="ECO:0000313" key="3">
    <source>
        <dbReference type="Proteomes" id="UP001565927"/>
    </source>
</evidence>
<accession>A0ABV4H372</accession>
<reference evidence="2 3" key="1">
    <citation type="submission" date="2024-07" db="EMBL/GenBank/DDBJ databases">
        <authorList>
            <person name="Thanompreechachai J."/>
            <person name="Duangmal K."/>
        </authorList>
    </citation>
    <scope>NUCLEOTIDE SEQUENCE [LARGE SCALE GENOMIC DNA]</scope>
    <source>
        <strain evidence="2 3">LSe6-4</strain>
    </source>
</reference>
<evidence type="ECO:0000256" key="1">
    <source>
        <dbReference type="SAM" id="MobiDB-lite"/>
    </source>
</evidence>
<gene>
    <name evidence="2" type="ORF">AB2L27_10885</name>
</gene>
<name>A0ABV4H372_9ACTN</name>
<feature type="compositionally biased region" description="Polar residues" evidence="1">
    <location>
        <begin position="153"/>
        <end position="176"/>
    </location>
</feature>
<sequence>MDSDGMKKACARKVLTTKETTKATATTSTTSRTAATSPPAGARFDAAGAGVLAVSSPGPGLVTPSIMADPATVWLDGREGPPRRHGHVEFRTDRWLPLAPFGSAVVEVGGDHEGSRQADQEEEQHDPVGHARLPQHADCRGSADEPCDDDQEVSTTQWTSSSEERQTPITRSTHLTSTDHRAQHARRHEQAEPQRPHV</sequence>
<feature type="region of interest" description="Disordered" evidence="1">
    <location>
        <begin position="106"/>
        <end position="198"/>
    </location>
</feature>
<organism evidence="2 3">
    <name type="scientific">Kineococcus halophytocola</name>
    <dbReference type="NCBI Taxonomy" id="3234027"/>
    <lineage>
        <taxon>Bacteria</taxon>
        <taxon>Bacillati</taxon>
        <taxon>Actinomycetota</taxon>
        <taxon>Actinomycetes</taxon>
        <taxon>Kineosporiales</taxon>
        <taxon>Kineosporiaceae</taxon>
        <taxon>Kineococcus</taxon>
    </lineage>
</organism>
<dbReference type="Proteomes" id="UP001565927">
    <property type="component" value="Unassembled WGS sequence"/>
</dbReference>
<protein>
    <submittedName>
        <fullName evidence="2">Uncharacterized protein</fullName>
    </submittedName>
</protein>
<evidence type="ECO:0000313" key="2">
    <source>
        <dbReference type="EMBL" id="MEZ0165262.1"/>
    </source>
</evidence>